<dbReference type="SMART" id="SM00635">
    <property type="entry name" value="BID_2"/>
    <property type="match status" value="3"/>
</dbReference>
<dbReference type="EMBL" id="JAJEQM010000003">
    <property type="protein sequence ID" value="MCC2209960.1"/>
    <property type="molecule type" value="Genomic_DNA"/>
</dbReference>
<keyword evidence="2" id="KW-1133">Transmembrane helix</keyword>
<proteinExistence type="predicted"/>
<organism evidence="5 6">
    <name type="scientific">Hominilimicola fabiformis</name>
    <dbReference type="NCBI Taxonomy" id="2885356"/>
    <lineage>
        <taxon>Bacteria</taxon>
        <taxon>Bacillati</taxon>
        <taxon>Bacillota</taxon>
        <taxon>Clostridia</taxon>
        <taxon>Eubacteriales</taxon>
        <taxon>Oscillospiraceae</taxon>
        <taxon>Hominilimicola</taxon>
    </lineage>
</organism>
<dbReference type="InterPro" id="IPR003343">
    <property type="entry name" value="Big_2"/>
</dbReference>
<feature type="transmembrane region" description="Helical" evidence="2">
    <location>
        <begin position="77"/>
        <end position="96"/>
    </location>
</feature>
<feature type="domain" description="BIG2" evidence="4">
    <location>
        <begin position="303"/>
        <end position="381"/>
    </location>
</feature>
<evidence type="ECO:0000259" key="4">
    <source>
        <dbReference type="SMART" id="SM00635"/>
    </source>
</evidence>
<reference evidence="5 6" key="1">
    <citation type="submission" date="2021-10" db="EMBL/GenBank/DDBJ databases">
        <title>Anaerobic single-cell dispensing facilitates the cultivation of human gut bacteria.</title>
        <authorList>
            <person name="Afrizal A."/>
        </authorList>
    </citation>
    <scope>NUCLEOTIDE SEQUENCE [LARGE SCALE GENOMIC DNA]</scope>
    <source>
        <strain evidence="5 6">CLA-AA-H232</strain>
    </source>
</reference>
<dbReference type="InterPro" id="IPR008964">
    <property type="entry name" value="Invasin/intimin_cell_adhesion"/>
</dbReference>
<accession>A0AAE3DXH6</accession>
<feature type="domain" description="BIG2" evidence="4">
    <location>
        <begin position="128"/>
        <end position="210"/>
    </location>
</feature>
<dbReference type="SUPFAM" id="SSF49373">
    <property type="entry name" value="Invasin/intimin cell-adhesion fragments"/>
    <property type="match status" value="3"/>
</dbReference>
<keyword evidence="1" id="KW-0378">Hydrolase</keyword>
<sequence>METKLTRNIQPNNKSPFSWLSKIFKGIKTGWDAVGGVFKKFWKLLCKSKKFSNFAYVKFPKFRKDIWEYAKAHRLKALISVAVGVAVLGVLLGVMIKNSVNSDYLQEGDDSVGYAMVLQNYYTFDHSDKTNVAIKLSWDDGAVDLNGGTAEAKIKAKVYPINLPDKKITWKSSDDNIAKIDSGGNITAQNPGKATLTAMLYSQKKSATATLSVRQPVTGIFMPTSTITLYTGGEGRLLQTEIFPKNATNQNITWKSKNTKIARVDENGRVKPVGVGMTEITATTEDGGFEAKCFVNVVNSYVDVQTLSVKNTDAMTIKVGDSVNAIVTVSPSNARNKTLKWSSDDTKIATVSQAGRIRGVSVGTANITVETTNGKKQTFTVNVTESDAKDPFNLNDEVSDLDTEGTVTYTSYDISFPQIIRIQMGLNPPPKIWRNGGMSYATESETAEYMNPNSFYTDAYKYQFLDLSKPNNVSEETLNNYLADKGVMKGMGAAFIEAAKEYNVSEVYLVAHACLESGNGTSQLATGVEVNGTTVYNLFGIGAYDANPVGNGSQRAYSQGWTSVEAAIKGGAKWISENYVNSSDGRQNTLYKMLWNPENPGTHQYATDIGWAVKQAVSIEKIFSSFTDATLSFDVPVYSGQIPPTVTMD</sequence>
<evidence type="ECO:0000313" key="5">
    <source>
        <dbReference type="EMBL" id="MCC2209960.1"/>
    </source>
</evidence>
<dbReference type="InterPro" id="IPR051056">
    <property type="entry name" value="Glycosyl_Hydrolase_73"/>
</dbReference>
<dbReference type="Pfam" id="PF02368">
    <property type="entry name" value="Big_2"/>
    <property type="match status" value="3"/>
</dbReference>
<dbReference type="PANTHER" id="PTHR33308">
    <property type="entry name" value="PEPTIDOGLYCAN HYDROLASE FLGJ"/>
    <property type="match status" value="1"/>
</dbReference>
<dbReference type="Gene3D" id="2.60.40.1080">
    <property type="match status" value="3"/>
</dbReference>
<feature type="domain" description="Mannosyl-glycoprotein endo-beta-N-acetylglucosamidase-like" evidence="3">
    <location>
        <begin position="480"/>
        <end position="634"/>
    </location>
</feature>
<dbReference type="GO" id="GO:0004040">
    <property type="term" value="F:amidase activity"/>
    <property type="evidence" value="ECO:0007669"/>
    <property type="project" value="InterPro"/>
</dbReference>
<dbReference type="SMART" id="SM00047">
    <property type="entry name" value="LYZ2"/>
    <property type="match status" value="1"/>
</dbReference>
<feature type="domain" description="BIG2" evidence="4">
    <location>
        <begin position="216"/>
        <end position="294"/>
    </location>
</feature>
<dbReference type="Gene3D" id="1.10.530.10">
    <property type="match status" value="1"/>
</dbReference>
<gene>
    <name evidence="5" type="ORF">LKE05_04005</name>
</gene>
<evidence type="ECO:0000313" key="6">
    <source>
        <dbReference type="Proteomes" id="UP001198242"/>
    </source>
</evidence>
<dbReference type="AlphaFoldDB" id="A0AAE3DXH6"/>
<dbReference type="PANTHER" id="PTHR33308:SF9">
    <property type="entry name" value="PEPTIDOGLYCAN HYDROLASE FLGJ"/>
    <property type="match status" value="1"/>
</dbReference>
<keyword evidence="6" id="KW-1185">Reference proteome</keyword>
<comment type="caution">
    <text evidence="5">The sequence shown here is derived from an EMBL/GenBank/DDBJ whole genome shotgun (WGS) entry which is preliminary data.</text>
</comment>
<dbReference type="InterPro" id="IPR002901">
    <property type="entry name" value="MGlyc_endo_b_GlcNAc-like_dom"/>
</dbReference>
<name>A0AAE3DXH6_9FIRM</name>
<keyword evidence="2" id="KW-0812">Transmembrane</keyword>
<dbReference type="Proteomes" id="UP001198242">
    <property type="component" value="Unassembled WGS sequence"/>
</dbReference>
<evidence type="ECO:0000256" key="2">
    <source>
        <dbReference type="SAM" id="Phobius"/>
    </source>
</evidence>
<dbReference type="RefSeq" id="WP_308455996.1">
    <property type="nucleotide sequence ID" value="NZ_JAJEQM010000003.1"/>
</dbReference>
<protein>
    <submittedName>
        <fullName evidence="5">Ig-like domain-containing protein</fullName>
    </submittedName>
</protein>
<evidence type="ECO:0000259" key="3">
    <source>
        <dbReference type="SMART" id="SM00047"/>
    </source>
</evidence>
<keyword evidence="2" id="KW-0472">Membrane</keyword>
<dbReference type="Pfam" id="PF01832">
    <property type="entry name" value="Glucosaminidase"/>
    <property type="match status" value="1"/>
</dbReference>
<evidence type="ECO:0000256" key="1">
    <source>
        <dbReference type="ARBA" id="ARBA00022801"/>
    </source>
</evidence>